<dbReference type="PANTHER" id="PTHR30408:SF13">
    <property type="entry name" value="TYPE I RESTRICTION ENZYME HINDI SPECIFICITY SUBUNIT"/>
    <property type="match status" value="1"/>
</dbReference>
<dbReference type="CDD" id="cd17278">
    <property type="entry name" value="RMtype1_S_LdeBORF1052P-TRD2-CR2"/>
    <property type="match status" value="1"/>
</dbReference>
<dbReference type="Pfam" id="PF01420">
    <property type="entry name" value="Methylase_S"/>
    <property type="match status" value="2"/>
</dbReference>
<dbReference type="InterPro" id="IPR044946">
    <property type="entry name" value="Restrct_endonuc_typeI_TRD_sf"/>
</dbReference>
<dbReference type="InterPro" id="IPR000055">
    <property type="entry name" value="Restrct_endonuc_typeI_TRD"/>
</dbReference>
<dbReference type="InterPro" id="IPR052021">
    <property type="entry name" value="Type-I_RS_S_subunit"/>
</dbReference>
<dbReference type="GO" id="GO:0009307">
    <property type="term" value="P:DNA restriction-modification system"/>
    <property type="evidence" value="ECO:0007669"/>
    <property type="project" value="UniProtKB-KW"/>
</dbReference>
<name>A0A1H6FA89_9GAMM</name>
<evidence type="ECO:0000256" key="3">
    <source>
        <dbReference type="ARBA" id="ARBA00023125"/>
    </source>
</evidence>
<dbReference type="AlphaFoldDB" id="A0A1H6FA89"/>
<dbReference type="Gene3D" id="3.90.220.20">
    <property type="entry name" value="DNA methylase specificity domains"/>
    <property type="match status" value="2"/>
</dbReference>
<comment type="similarity">
    <text evidence="1">Belongs to the type-I restriction system S methylase family.</text>
</comment>
<dbReference type="CDD" id="cd17262">
    <property type="entry name" value="RMtype1_S_Aco12261I-TRD2-CR2"/>
    <property type="match status" value="1"/>
</dbReference>
<sequence>MSKWIETELGKIIDIKHGWAFKGEFFACKGDLIVVTPGNFIEEGGFRVREGKEKFYTGDFPNEFLLKKDDLIIAMTEQGAGLLGSPALITEDNKFLHNQRIGLFQNYKSEQISKKYLYYLFFTQYVRGIISGSATGTKVKHTAPKRIYSIKIKLPPLPTQKKIAKILSNYDDLIENNLKRIKLLEESARLTYEEWFLRFRIDGVKLDIDSETGLPYGWETKKLGDCVNNFDNKRKPLSAFIREKRKGKIPYYGAASILDYIDDYIFDGKYLLLGEDGTVITKQGSPMLQFINCKFWVSNHAHILTGKLISTELLYLILNIYPISNHITGAAQPKINQQNLNRIILSIPNDLVLKKFDLIVIPIFKLIFKLQNQNQRLKEARDILLPRLMTGIIDTENMDIKL</sequence>
<feature type="domain" description="Type I restriction modification DNA specificity" evidence="4">
    <location>
        <begin position="216"/>
        <end position="349"/>
    </location>
</feature>
<evidence type="ECO:0000256" key="1">
    <source>
        <dbReference type="ARBA" id="ARBA00010923"/>
    </source>
</evidence>
<accession>A0A1H6FA89</accession>
<proteinExistence type="inferred from homology"/>
<dbReference type="GO" id="GO:0003677">
    <property type="term" value="F:DNA binding"/>
    <property type="evidence" value="ECO:0007669"/>
    <property type="project" value="UniProtKB-KW"/>
</dbReference>
<evidence type="ECO:0000313" key="5">
    <source>
        <dbReference type="EMBL" id="SEH06281.1"/>
    </source>
</evidence>
<protein>
    <submittedName>
        <fullName evidence="5">Type I restriction modification DNA specificity domain protein</fullName>
    </submittedName>
</protein>
<feature type="domain" description="Type I restriction modification DNA specificity" evidence="4">
    <location>
        <begin position="1"/>
        <end position="185"/>
    </location>
</feature>
<dbReference type="PANTHER" id="PTHR30408">
    <property type="entry name" value="TYPE-1 RESTRICTION ENZYME ECOKI SPECIFICITY PROTEIN"/>
    <property type="match status" value="1"/>
</dbReference>
<reference evidence="5 6" key="1">
    <citation type="submission" date="2016-10" db="EMBL/GenBank/DDBJ databases">
        <authorList>
            <person name="de Groot N.N."/>
        </authorList>
    </citation>
    <scope>NUCLEOTIDE SEQUENCE [LARGE SCALE GENOMIC DNA]</scope>
    <source>
        <strain evidence="5">MBHS1</strain>
    </source>
</reference>
<evidence type="ECO:0000259" key="4">
    <source>
        <dbReference type="Pfam" id="PF01420"/>
    </source>
</evidence>
<evidence type="ECO:0000313" key="6">
    <source>
        <dbReference type="Proteomes" id="UP000236724"/>
    </source>
</evidence>
<keyword evidence="6" id="KW-1185">Reference proteome</keyword>
<gene>
    <name evidence="5" type="ORF">MBHS_02136</name>
</gene>
<evidence type="ECO:0000256" key="2">
    <source>
        <dbReference type="ARBA" id="ARBA00022747"/>
    </source>
</evidence>
<dbReference type="Proteomes" id="UP000236724">
    <property type="component" value="Unassembled WGS sequence"/>
</dbReference>
<organism evidence="5 6">
    <name type="scientific">Candidatus Venteria ishoeyi</name>
    <dbReference type="NCBI Taxonomy" id="1899563"/>
    <lineage>
        <taxon>Bacteria</taxon>
        <taxon>Pseudomonadati</taxon>
        <taxon>Pseudomonadota</taxon>
        <taxon>Gammaproteobacteria</taxon>
        <taxon>Thiotrichales</taxon>
        <taxon>Thiotrichaceae</taxon>
        <taxon>Venteria</taxon>
    </lineage>
</organism>
<dbReference type="EMBL" id="FMSV02000459">
    <property type="protein sequence ID" value="SEH06281.1"/>
    <property type="molecule type" value="Genomic_DNA"/>
</dbReference>
<dbReference type="RefSeq" id="WP_286019319.1">
    <property type="nucleotide sequence ID" value="NZ_FMSV02000459.1"/>
</dbReference>
<dbReference type="SUPFAM" id="SSF116734">
    <property type="entry name" value="DNA methylase specificity domain"/>
    <property type="match status" value="2"/>
</dbReference>
<keyword evidence="2" id="KW-0680">Restriction system</keyword>
<keyword evidence="3" id="KW-0238">DNA-binding</keyword>